<dbReference type="Gene3D" id="1.20.1070.10">
    <property type="entry name" value="Rhodopsin 7-helix transmembrane proteins"/>
    <property type="match status" value="1"/>
</dbReference>
<feature type="transmembrane region" description="Helical" evidence="10">
    <location>
        <begin position="120"/>
        <end position="139"/>
    </location>
</feature>
<evidence type="ECO:0000256" key="8">
    <source>
        <dbReference type="ARBA" id="ARBA00023224"/>
    </source>
</evidence>
<evidence type="ECO:0000256" key="3">
    <source>
        <dbReference type="ARBA" id="ARBA00022692"/>
    </source>
</evidence>
<comment type="subcellular location">
    <subcellularLocation>
        <location evidence="1">Membrane</location>
        <topology evidence="1">Multi-pass membrane protein</topology>
    </subcellularLocation>
</comment>
<evidence type="ECO:0000256" key="2">
    <source>
        <dbReference type="ARBA" id="ARBA00010663"/>
    </source>
</evidence>
<dbReference type="InterPro" id="IPR000276">
    <property type="entry name" value="GPCR_Rhodpsn"/>
</dbReference>
<dbReference type="GO" id="GO:0016020">
    <property type="term" value="C:membrane"/>
    <property type="evidence" value="ECO:0007669"/>
    <property type="project" value="UniProtKB-SubCell"/>
</dbReference>
<keyword evidence="6 10" id="KW-0472">Membrane</keyword>
<accession>A0A553PI23</accession>
<name>A0A553PI23_TIGCA</name>
<keyword evidence="5 9" id="KW-0297">G-protein coupled receptor</keyword>
<evidence type="ECO:0000313" key="13">
    <source>
        <dbReference type="Proteomes" id="UP000318571"/>
    </source>
</evidence>
<dbReference type="PROSITE" id="PS00237">
    <property type="entry name" value="G_PROTEIN_RECEP_F1_1"/>
    <property type="match status" value="1"/>
</dbReference>
<dbReference type="InterPro" id="IPR000611">
    <property type="entry name" value="NPY_rcpt"/>
</dbReference>
<dbReference type="PROSITE" id="PS50262">
    <property type="entry name" value="G_PROTEIN_RECEP_F1_2"/>
    <property type="match status" value="1"/>
</dbReference>
<evidence type="ECO:0000256" key="1">
    <source>
        <dbReference type="ARBA" id="ARBA00004141"/>
    </source>
</evidence>
<keyword evidence="8 9" id="KW-0807">Transducer</keyword>
<keyword evidence="3 9" id="KW-0812">Transmembrane</keyword>
<feature type="domain" description="G-protein coupled receptors family 1 profile" evidence="11">
    <location>
        <begin position="59"/>
        <end position="360"/>
    </location>
</feature>
<evidence type="ECO:0000256" key="9">
    <source>
        <dbReference type="RuleBase" id="RU000688"/>
    </source>
</evidence>
<gene>
    <name evidence="12" type="ORF">TCAL_04064</name>
</gene>
<dbReference type="GO" id="GO:0004983">
    <property type="term" value="F:neuropeptide Y receptor activity"/>
    <property type="evidence" value="ECO:0007669"/>
    <property type="project" value="InterPro"/>
</dbReference>
<dbReference type="PRINTS" id="PR01012">
    <property type="entry name" value="NRPEPTIDEYR"/>
</dbReference>
<protein>
    <recommendedName>
        <fullName evidence="11">G-protein coupled receptors family 1 profile domain-containing protein</fullName>
    </recommendedName>
</protein>
<feature type="transmembrane region" description="Helical" evidence="10">
    <location>
        <begin position="337"/>
        <end position="359"/>
    </location>
</feature>
<feature type="transmembrane region" description="Helical" evidence="10">
    <location>
        <begin position="304"/>
        <end position="325"/>
    </location>
</feature>
<proteinExistence type="inferred from homology"/>
<feature type="transmembrane region" description="Helical" evidence="10">
    <location>
        <begin position="80"/>
        <end position="100"/>
    </location>
</feature>
<feature type="transmembrane region" description="Helical" evidence="10">
    <location>
        <begin position="41"/>
        <end position="68"/>
    </location>
</feature>
<dbReference type="InterPro" id="IPR017452">
    <property type="entry name" value="GPCR_Rhodpsn_7TM"/>
</dbReference>
<evidence type="ECO:0000256" key="4">
    <source>
        <dbReference type="ARBA" id="ARBA00022989"/>
    </source>
</evidence>
<evidence type="ECO:0000256" key="5">
    <source>
        <dbReference type="ARBA" id="ARBA00023040"/>
    </source>
</evidence>
<dbReference type="PANTHER" id="PTHR24235">
    <property type="entry name" value="NEUROPEPTIDE Y RECEPTOR"/>
    <property type="match status" value="1"/>
</dbReference>
<keyword evidence="4 10" id="KW-1133">Transmembrane helix</keyword>
<keyword evidence="7 9" id="KW-0675">Receptor</keyword>
<reference evidence="12 13" key="1">
    <citation type="journal article" date="2018" name="Nat. Ecol. Evol.">
        <title>Genomic signatures of mitonuclear coevolution across populations of Tigriopus californicus.</title>
        <authorList>
            <person name="Barreto F.S."/>
            <person name="Watson E.T."/>
            <person name="Lima T.G."/>
            <person name="Willett C.S."/>
            <person name="Edmands S."/>
            <person name="Li W."/>
            <person name="Burton R.S."/>
        </authorList>
    </citation>
    <scope>NUCLEOTIDE SEQUENCE [LARGE SCALE GENOMIC DNA]</scope>
    <source>
        <strain evidence="12 13">San Diego</strain>
    </source>
</reference>
<sequence>MTDSSDSSSPSSPSYYDDYLDDHQKDLLNMYRLNRSIHDPWYTVFVITYVVVIAIAFVSNSLAIWSVFRRKEIWTPRNIFILKLALADLFLCVTMSFSATDVLTKYWPFGKNSLTLCRCVKASPCFVVYMASITIVIIAMDRYRCIVHPTTRQLSTTQALLILPFVVIVALIMSLPVYLHAHLHVPMVQAAAFEPQESSPVSESVYDSDYAEGEATDLDGIPWNDIAFCIEDWATKGNASTKSIQAQNKRHHYSIFSLLFQFVIPFTVISSLYLMIYLYLRKHRMVRKEKSGDREKARRTNTMLFRISMVFCICWLPLNILGLIIDATNLFKSNHELMLCAFITCHLIGMSSACINPMLYGYRYETVRHEQFKILTQMVAKCWKLKSSLLPKIKPSAQLELESVVVKCAENNNVSSPIHGIQIEAENASASLSHECYGRGRTASTDQTTTQGLPRHSFQRGTSVLVTRLSNSGSHVSI</sequence>
<evidence type="ECO:0000256" key="7">
    <source>
        <dbReference type="ARBA" id="ARBA00023170"/>
    </source>
</evidence>
<dbReference type="EMBL" id="VCGU01000004">
    <property type="protein sequence ID" value="TRY77307.1"/>
    <property type="molecule type" value="Genomic_DNA"/>
</dbReference>
<dbReference type="STRING" id="6832.A0A553PI23"/>
<evidence type="ECO:0000313" key="12">
    <source>
        <dbReference type="EMBL" id="TRY77307.1"/>
    </source>
</evidence>
<dbReference type="PANTHER" id="PTHR24235:SF12">
    <property type="entry name" value="G-PROTEIN COUPLED RECEPTORS FAMILY 1 PROFILE DOMAIN-CONTAINING PROTEIN"/>
    <property type="match status" value="1"/>
</dbReference>
<evidence type="ECO:0000256" key="6">
    <source>
        <dbReference type="ARBA" id="ARBA00023136"/>
    </source>
</evidence>
<dbReference type="SUPFAM" id="SSF81321">
    <property type="entry name" value="Family A G protein-coupled receptor-like"/>
    <property type="match status" value="1"/>
</dbReference>
<dbReference type="AlphaFoldDB" id="A0A553PI23"/>
<dbReference type="Pfam" id="PF00001">
    <property type="entry name" value="7tm_1"/>
    <property type="match status" value="2"/>
</dbReference>
<comment type="similarity">
    <text evidence="2 9">Belongs to the G-protein coupled receptor 1 family.</text>
</comment>
<evidence type="ECO:0000256" key="10">
    <source>
        <dbReference type="SAM" id="Phobius"/>
    </source>
</evidence>
<dbReference type="OrthoDB" id="9046662at2759"/>
<keyword evidence="13" id="KW-1185">Reference proteome</keyword>
<feature type="transmembrane region" description="Helical" evidence="10">
    <location>
        <begin position="258"/>
        <end position="280"/>
    </location>
</feature>
<comment type="caution">
    <text evidence="12">The sequence shown here is derived from an EMBL/GenBank/DDBJ whole genome shotgun (WGS) entry which is preliminary data.</text>
</comment>
<evidence type="ECO:0000259" key="11">
    <source>
        <dbReference type="PROSITE" id="PS50262"/>
    </source>
</evidence>
<dbReference type="PRINTS" id="PR00237">
    <property type="entry name" value="GPCRRHODOPSN"/>
</dbReference>
<organism evidence="12 13">
    <name type="scientific">Tigriopus californicus</name>
    <name type="common">Marine copepod</name>
    <dbReference type="NCBI Taxonomy" id="6832"/>
    <lineage>
        <taxon>Eukaryota</taxon>
        <taxon>Metazoa</taxon>
        <taxon>Ecdysozoa</taxon>
        <taxon>Arthropoda</taxon>
        <taxon>Crustacea</taxon>
        <taxon>Multicrustacea</taxon>
        <taxon>Hexanauplia</taxon>
        <taxon>Copepoda</taxon>
        <taxon>Harpacticoida</taxon>
        <taxon>Harpacticidae</taxon>
        <taxon>Tigriopus</taxon>
    </lineage>
</organism>
<feature type="transmembrane region" description="Helical" evidence="10">
    <location>
        <begin position="160"/>
        <end position="179"/>
    </location>
</feature>
<dbReference type="Proteomes" id="UP000318571">
    <property type="component" value="Chromosome 5"/>
</dbReference>